<keyword evidence="3" id="KW-1185">Reference proteome</keyword>
<organism evidence="2 3">
    <name type="scientific">Propionicimonas paludicola</name>
    <dbReference type="NCBI Taxonomy" id="185243"/>
    <lineage>
        <taxon>Bacteria</taxon>
        <taxon>Bacillati</taxon>
        <taxon>Actinomycetota</taxon>
        <taxon>Actinomycetes</taxon>
        <taxon>Propionibacteriales</taxon>
        <taxon>Nocardioidaceae</taxon>
        <taxon>Propionicimonas</taxon>
    </lineage>
</organism>
<comment type="caution">
    <text evidence="2">The sequence shown here is derived from an EMBL/GenBank/DDBJ whole genome shotgun (WGS) entry which is preliminary data.</text>
</comment>
<evidence type="ECO:0000256" key="1">
    <source>
        <dbReference type="SAM" id="MobiDB-lite"/>
    </source>
</evidence>
<evidence type="ECO:0000313" key="3">
    <source>
        <dbReference type="Proteomes" id="UP000226079"/>
    </source>
</evidence>
<dbReference type="RefSeq" id="WP_098460581.1">
    <property type="nucleotide sequence ID" value="NZ_PDJC01000001.1"/>
</dbReference>
<dbReference type="EMBL" id="PDJC01000001">
    <property type="protein sequence ID" value="PFG17122.1"/>
    <property type="molecule type" value="Genomic_DNA"/>
</dbReference>
<dbReference type="AlphaFoldDB" id="A0A2A9CU02"/>
<feature type="region of interest" description="Disordered" evidence="1">
    <location>
        <begin position="1"/>
        <end position="123"/>
    </location>
</feature>
<name>A0A2A9CU02_9ACTN</name>
<proteinExistence type="predicted"/>
<sequence>MDNDNIEPSTRADARDLSASGNPGPGTIATPENAQFPEGSGNPGPDLDTKEPTGAAQFPSGAGNPGPGNSGVTDPESSGSGNLGPNPDELEKPGPSAGPRLGGTTEPTVPLPGPPSFGLRSQR</sequence>
<dbReference type="Proteomes" id="UP000226079">
    <property type="component" value="Unassembled WGS sequence"/>
</dbReference>
<gene>
    <name evidence="2" type="ORF">ATK74_1683</name>
</gene>
<evidence type="ECO:0000313" key="2">
    <source>
        <dbReference type="EMBL" id="PFG17122.1"/>
    </source>
</evidence>
<protein>
    <submittedName>
        <fullName evidence="2">Uncharacterized protein</fullName>
    </submittedName>
</protein>
<reference evidence="2 3" key="1">
    <citation type="submission" date="2017-10" db="EMBL/GenBank/DDBJ databases">
        <title>Sequencing the genomes of 1000 actinobacteria strains.</title>
        <authorList>
            <person name="Klenk H.-P."/>
        </authorList>
    </citation>
    <scope>NUCLEOTIDE SEQUENCE [LARGE SCALE GENOMIC DNA]</scope>
    <source>
        <strain evidence="2 3">DSM 15597</strain>
    </source>
</reference>
<accession>A0A2A9CU02</accession>